<accession>A0A2M8L4N3</accession>
<dbReference type="SUPFAM" id="SSF102114">
    <property type="entry name" value="Radical SAM enzymes"/>
    <property type="match status" value="1"/>
</dbReference>
<dbReference type="InterPro" id="IPR051198">
    <property type="entry name" value="BchE-like"/>
</dbReference>
<evidence type="ECO:0000256" key="3">
    <source>
        <dbReference type="ARBA" id="ARBA00022723"/>
    </source>
</evidence>
<protein>
    <recommendedName>
        <fullName evidence="6">Elp3/MiaA/NifB-like radical SAM core domain-containing protein</fullName>
    </recommendedName>
</protein>
<keyword evidence="4" id="KW-0408">Iron</keyword>
<dbReference type="GO" id="GO:0003824">
    <property type="term" value="F:catalytic activity"/>
    <property type="evidence" value="ECO:0007669"/>
    <property type="project" value="InterPro"/>
</dbReference>
<keyword evidence="5" id="KW-0411">Iron-sulfur</keyword>
<keyword evidence="2" id="KW-0949">S-adenosyl-L-methionine</keyword>
<evidence type="ECO:0000313" key="7">
    <source>
        <dbReference type="EMBL" id="PJE67862.1"/>
    </source>
</evidence>
<proteinExistence type="predicted"/>
<comment type="cofactor">
    <cofactor evidence="1">
        <name>[4Fe-4S] cluster</name>
        <dbReference type="ChEBI" id="CHEBI:49883"/>
    </cofactor>
</comment>
<dbReference type="SMART" id="SM00729">
    <property type="entry name" value="Elp3"/>
    <property type="match status" value="1"/>
</dbReference>
<organism evidence="7 8">
    <name type="scientific">Candidatus Shapirobacteria bacterium CG10_big_fil_rev_8_21_14_0_10_40_9</name>
    <dbReference type="NCBI Taxonomy" id="1974888"/>
    <lineage>
        <taxon>Bacteria</taxon>
        <taxon>Candidatus Shapironibacteriota</taxon>
    </lineage>
</organism>
<evidence type="ECO:0000256" key="4">
    <source>
        <dbReference type="ARBA" id="ARBA00023004"/>
    </source>
</evidence>
<dbReference type="PANTHER" id="PTHR43409">
    <property type="entry name" value="ANAEROBIC MAGNESIUM-PROTOPORPHYRIN IX MONOMETHYL ESTER CYCLASE-RELATED"/>
    <property type="match status" value="1"/>
</dbReference>
<dbReference type="PANTHER" id="PTHR43409:SF7">
    <property type="entry name" value="BLL1977 PROTEIN"/>
    <property type="match status" value="1"/>
</dbReference>
<evidence type="ECO:0000256" key="2">
    <source>
        <dbReference type="ARBA" id="ARBA00022691"/>
    </source>
</evidence>
<dbReference type="GO" id="GO:0051536">
    <property type="term" value="F:iron-sulfur cluster binding"/>
    <property type="evidence" value="ECO:0007669"/>
    <property type="project" value="UniProtKB-KW"/>
</dbReference>
<dbReference type="InterPro" id="IPR058240">
    <property type="entry name" value="rSAM_sf"/>
</dbReference>
<feature type="non-terminal residue" evidence="7">
    <location>
        <position position="1"/>
    </location>
</feature>
<dbReference type="InterPro" id="IPR007197">
    <property type="entry name" value="rSAM"/>
</dbReference>
<evidence type="ECO:0000313" key="8">
    <source>
        <dbReference type="Proteomes" id="UP000231474"/>
    </source>
</evidence>
<dbReference type="EMBL" id="PFEK01000002">
    <property type="protein sequence ID" value="PJE67862.1"/>
    <property type="molecule type" value="Genomic_DNA"/>
</dbReference>
<dbReference type="InterPro" id="IPR006638">
    <property type="entry name" value="Elp3/MiaA/NifB-like_rSAM"/>
</dbReference>
<name>A0A2M8L4N3_9BACT</name>
<reference evidence="8" key="1">
    <citation type="submission" date="2017-09" db="EMBL/GenBank/DDBJ databases">
        <title>Depth-based differentiation of microbial function through sediment-hosted aquifers and enrichment of novel symbionts in the deep terrestrial subsurface.</title>
        <authorList>
            <person name="Probst A.J."/>
            <person name="Ladd B."/>
            <person name="Jarett J.K."/>
            <person name="Geller-Mcgrath D.E."/>
            <person name="Sieber C.M.K."/>
            <person name="Emerson J.B."/>
            <person name="Anantharaman K."/>
            <person name="Thomas B.C."/>
            <person name="Malmstrom R."/>
            <person name="Stieglmeier M."/>
            <person name="Klingl A."/>
            <person name="Woyke T."/>
            <person name="Ryan C.M."/>
            <person name="Banfield J.F."/>
        </authorList>
    </citation>
    <scope>NUCLEOTIDE SEQUENCE [LARGE SCALE GENOMIC DNA]</scope>
</reference>
<keyword evidence="3" id="KW-0479">Metal-binding</keyword>
<dbReference type="GO" id="GO:0046872">
    <property type="term" value="F:metal ion binding"/>
    <property type="evidence" value="ECO:0007669"/>
    <property type="project" value="UniProtKB-KW"/>
</dbReference>
<dbReference type="Gene3D" id="3.20.20.70">
    <property type="entry name" value="Aldolase class I"/>
    <property type="match status" value="1"/>
</dbReference>
<sequence length="250" mass="29722">KKRWNAICDELISRKLDIKWSTPNGIAHWTLDKPTIKKMYEAGCYRITFGIESGNVETRKFLGKPYSLSQAKELIEYANNIGMWTICTNIIGFPYERMGSMEDTIEFAKKCGTDFATFYLLIPQPTSDVYQYFRKENLLNFDRFFEDLKINGDEFERINYILNETGADTKYFKKEELREIQKKAYREFIIYRALSYFFNPTRLVRKIRSKEDLFYLLRLLSYGVKIFLRTVNPLNLKSSDFLYKKESLGR</sequence>
<dbReference type="Proteomes" id="UP000231474">
    <property type="component" value="Unassembled WGS sequence"/>
</dbReference>
<dbReference type="Pfam" id="PF04055">
    <property type="entry name" value="Radical_SAM"/>
    <property type="match status" value="1"/>
</dbReference>
<evidence type="ECO:0000259" key="6">
    <source>
        <dbReference type="SMART" id="SM00729"/>
    </source>
</evidence>
<evidence type="ECO:0000256" key="1">
    <source>
        <dbReference type="ARBA" id="ARBA00001966"/>
    </source>
</evidence>
<gene>
    <name evidence="7" type="ORF">COU95_00060</name>
</gene>
<dbReference type="AlphaFoldDB" id="A0A2M8L4N3"/>
<feature type="domain" description="Elp3/MiaA/NifB-like radical SAM core" evidence="6">
    <location>
        <begin position="1"/>
        <end position="150"/>
    </location>
</feature>
<evidence type="ECO:0000256" key="5">
    <source>
        <dbReference type="ARBA" id="ARBA00023014"/>
    </source>
</evidence>
<comment type="caution">
    <text evidence="7">The sequence shown here is derived from an EMBL/GenBank/DDBJ whole genome shotgun (WGS) entry which is preliminary data.</text>
</comment>
<dbReference type="InterPro" id="IPR013785">
    <property type="entry name" value="Aldolase_TIM"/>
</dbReference>